<evidence type="ECO:0000259" key="2">
    <source>
        <dbReference type="Pfam" id="PF17863"/>
    </source>
</evidence>
<dbReference type="GO" id="GO:0016887">
    <property type="term" value="F:ATP hydrolysis activity"/>
    <property type="evidence" value="ECO:0007669"/>
    <property type="project" value="InterPro"/>
</dbReference>
<sequence>MIFERLREEISKEIIGLDDVVRDLFLSFICRGHILLEGVPGLAKTTLAKTFSQCIGLNFSRIQGTPDLIPSDITGSEIYDINLGNFKYIPGPIFSNIVLVDEINRMSPKTQSALLEAMEENSVSVGKKTYPLPTPFMVIATQNPVEFEGVCPLPTAQLDRFMIKSNMDYLSEEDELKVLILKSNEDEDREINPILNPHTIEDIFKEVNSIYTARPILKYIRDIVVYTRRDRRVVLGASTRAAVQLLKIAKGNAYLEGRSYVIPDDVKNYVLKVLSHRILLDYEVEEPVESVLRDILDKVEVPKGDFRYH</sequence>
<dbReference type="EMBL" id="DQUO01000044">
    <property type="protein sequence ID" value="HIP91418.1"/>
    <property type="molecule type" value="Genomic_DNA"/>
</dbReference>
<evidence type="ECO:0000259" key="1">
    <source>
        <dbReference type="Pfam" id="PF07726"/>
    </source>
</evidence>
<feature type="domain" description="ChlI/MoxR AAA lid" evidence="2">
    <location>
        <begin position="227"/>
        <end position="290"/>
    </location>
</feature>
<reference evidence="3" key="1">
    <citation type="journal article" date="2020" name="ISME J.">
        <title>Gammaproteobacteria mediating utilization of methyl-, sulfur- and petroleum organic compounds in deep ocean hydrothermal plumes.</title>
        <authorList>
            <person name="Zhou Z."/>
            <person name="Liu Y."/>
            <person name="Pan J."/>
            <person name="Cron B.R."/>
            <person name="Toner B.M."/>
            <person name="Anantharaman K."/>
            <person name="Breier J.A."/>
            <person name="Dick G.J."/>
            <person name="Li M."/>
        </authorList>
    </citation>
    <scope>NUCLEOTIDE SEQUENCE</scope>
    <source>
        <strain evidence="3">SZUA-1471</strain>
    </source>
</reference>
<evidence type="ECO:0000313" key="4">
    <source>
        <dbReference type="Proteomes" id="UP000618343"/>
    </source>
</evidence>
<dbReference type="GO" id="GO:0005524">
    <property type="term" value="F:ATP binding"/>
    <property type="evidence" value="ECO:0007669"/>
    <property type="project" value="InterPro"/>
</dbReference>
<evidence type="ECO:0000313" key="3">
    <source>
        <dbReference type="EMBL" id="HIP91418.1"/>
    </source>
</evidence>
<accession>A0A832ZS29</accession>
<dbReference type="PANTHER" id="PTHR42759">
    <property type="entry name" value="MOXR FAMILY PROTEIN"/>
    <property type="match status" value="1"/>
</dbReference>
<dbReference type="Pfam" id="PF07726">
    <property type="entry name" value="AAA_3"/>
    <property type="match status" value="1"/>
</dbReference>
<dbReference type="InterPro" id="IPR011703">
    <property type="entry name" value="ATPase_AAA-3"/>
</dbReference>
<dbReference type="InterPro" id="IPR027417">
    <property type="entry name" value="P-loop_NTPase"/>
</dbReference>
<dbReference type="InterPro" id="IPR041628">
    <property type="entry name" value="ChlI/MoxR_AAA_lid"/>
</dbReference>
<organism evidence="3 4">
    <name type="scientific">Methanothermococcus okinawensis</name>
    <dbReference type="NCBI Taxonomy" id="155863"/>
    <lineage>
        <taxon>Archaea</taxon>
        <taxon>Methanobacteriati</taxon>
        <taxon>Methanobacteriota</taxon>
        <taxon>Methanomada group</taxon>
        <taxon>Methanococci</taxon>
        <taxon>Methanococcales</taxon>
        <taxon>Methanococcaceae</taxon>
        <taxon>Methanothermococcus</taxon>
    </lineage>
</organism>
<dbReference type="Gene3D" id="1.10.8.80">
    <property type="entry name" value="Magnesium chelatase subunit I, C-Terminal domain"/>
    <property type="match status" value="1"/>
</dbReference>
<dbReference type="PANTHER" id="PTHR42759:SF1">
    <property type="entry name" value="MAGNESIUM-CHELATASE SUBUNIT CHLD"/>
    <property type="match status" value="1"/>
</dbReference>
<dbReference type="PIRSF" id="PIRSF002849">
    <property type="entry name" value="AAA_ATPase_chaperone_MoxR_prd"/>
    <property type="match status" value="1"/>
</dbReference>
<gene>
    <name evidence="3" type="ORF">EYH21_03875</name>
</gene>
<dbReference type="InterPro" id="IPR050764">
    <property type="entry name" value="CbbQ/NirQ/NorQ/GpvN"/>
</dbReference>
<name>A0A832ZS29_9EURY</name>
<dbReference type="Proteomes" id="UP000618343">
    <property type="component" value="Unassembled WGS sequence"/>
</dbReference>
<feature type="domain" description="ATPase AAA-3" evidence="1">
    <location>
        <begin position="33"/>
        <end position="163"/>
    </location>
</feature>
<dbReference type="Pfam" id="PF17863">
    <property type="entry name" value="AAA_lid_2"/>
    <property type="match status" value="1"/>
</dbReference>
<proteinExistence type="predicted"/>
<dbReference type="AlphaFoldDB" id="A0A832ZS29"/>
<dbReference type="SUPFAM" id="SSF52540">
    <property type="entry name" value="P-loop containing nucleoside triphosphate hydrolases"/>
    <property type="match status" value="1"/>
</dbReference>
<comment type="caution">
    <text evidence="3">The sequence shown here is derived from an EMBL/GenBank/DDBJ whole genome shotgun (WGS) entry which is preliminary data.</text>
</comment>
<protein>
    <submittedName>
        <fullName evidence="3">MoxR family ATPase</fullName>
    </submittedName>
</protein>
<dbReference type="Gene3D" id="3.40.50.300">
    <property type="entry name" value="P-loop containing nucleotide triphosphate hydrolases"/>
    <property type="match status" value="1"/>
</dbReference>